<dbReference type="Proteomes" id="UP000605846">
    <property type="component" value="Unassembled WGS sequence"/>
</dbReference>
<feature type="compositionally biased region" description="Basic and acidic residues" evidence="4">
    <location>
        <begin position="14"/>
        <end position="37"/>
    </location>
</feature>
<comment type="function">
    <text evidence="1">Required for respiratory activity and maintenance and expression of the mitochondrial genome.</text>
</comment>
<keyword evidence="6" id="KW-1185">Reference proteome</keyword>
<feature type="region of interest" description="Disordered" evidence="4">
    <location>
        <begin position="1"/>
        <end position="76"/>
    </location>
</feature>
<dbReference type="OrthoDB" id="5578174at2759"/>
<dbReference type="Pfam" id="PF06413">
    <property type="entry name" value="Neugrin"/>
    <property type="match status" value="1"/>
</dbReference>
<gene>
    <name evidence="5" type="primary">RRG9</name>
    <name evidence="5" type="ORF">EC973_007520</name>
</gene>
<feature type="compositionally biased region" description="Polar residues" evidence="4">
    <location>
        <begin position="62"/>
        <end position="71"/>
    </location>
</feature>
<organism evidence="5 6">
    <name type="scientific">Apophysomyces ossiformis</name>
    <dbReference type="NCBI Taxonomy" id="679940"/>
    <lineage>
        <taxon>Eukaryota</taxon>
        <taxon>Fungi</taxon>
        <taxon>Fungi incertae sedis</taxon>
        <taxon>Mucoromycota</taxon>
        <taxon>Mucoromycotina</taxon>
        <taxon>Mucoromycetes</taxon>
        <taxon>Mucorales</taxon>
        <taxon>Mucorineae</taxon>
        <taxon>Mucoraceae</taxon>
        <taxon>Apophysomyces</taxon>
    </lineage>
</organism>
<name>A0A8H7EPR2_9FUNG</name>
<dbReference type="EMBL" id="JABAYA010000056">
    <property type="protein sequence ID" value="KAF7727451.1"/>
    <property type="molecule type" value="Genomic_DNA"/>
</dbReference>
<evidence type="ECO:0000313" key="5">
    <source>
        <dbReference type="EMBL" id="KAF7727451.1"/>
    </source>
</evidence>
<feature type="compositionally biased region" description="Basic and acidic residues" evidence="4">
    <location>
        <begin position="148"/>
        <end position="163"/>
    </location>
</feature>
<dbReference type="AlphaFoldDB" id="A0A8H7EPR2"/>
<feature type="compositionally biased region" description="Basic and acidic residues" evidence="4">
    <location>
        <begin position="45"/>
        <end position="60"/>
    </location>
</feature>
<proteinExistence type="inferred from homology"/>
<reference evidence="5" key="1">
    <citation type="submission" date="2020-01" db="EMBL/GenBank/DDBJ databases">
        <title>Genome Sequencing of Three Apophysomyces-Like Fungal Strains Confirms a Novel Fungal Genus in the Mucoromycota with divergent Burkholderia-like Endosymbiotic Bacteria.</title>
        <authorList>
            <person name="Stajich J.E."/>
            <person name="Macias A.M."/>
            <person name="Carter-House D."/>
            <person name="Lovett B."/>
            <person name="Kasson L.R."/>
            <person name="Berry K."/>
            <person name="Grigoriev I."/>
            <person name="Chang Y."/>
            <person name="Spatafora J."/>
            <person name="Kasson M.T."/>
        </authorList>
    </citation>
    <scope>NUCLEOTIDE SEQUENCE</scope>
    <source>
        <strain evidence="5">NRRL A-21654</strain>
    </source>
</reference>
<dbReference type="InterPro" id="IPR010487">
    <property type="entry name" value="NGRN/Rrg9"/>
</dbReference>
<dbReference type="GO" id="GO:0005634">
    <property type="term" value="C:nucleus"/>
    <property type="evidence" value="ECO:0007669"/>
    <property type="project" value="TreeGrafter"/>
</dbReference>
<dbReference type="PANTHER" id="PTHR13475:SF3">
    <property type="entry name" value="NEUGRIN"/>
    <property type="match status" value="1"/>
</dbReference>
<evidence type="ECO:0000256" key="2">
    <source>
        <dbReference type="ARBA" id="ARBA00010895"/>
    </source>
</evidence>
<evidence type="ECO:0000313" key="6">
    <source>
        <dbReference type="Proteomes" id="UP000605846"/>
    </source>
</evidence>
<evidence type="ECO:0000256" key="3">
    <source>
        <dbReference type="ARBA" id="ARBA00013566"/>
    </source>
</evidence>
<protein>
    <recommendedName>
        <fullName evidence="3">Required for respiratory growth protein 9, mitochondrial</fullName>
    </recommendedName>
</protein>
<evidence type="ECO:0000256" key="1">
    <source>
        <dbReference type="ARBA" id="ARBA00003548"/>
    </source>
</evidence>
<feature type="compositionally biased region" description="Basic residues" evidence="4">
    <location>
        <begin position="169"/>
        <end position="179"/>
    </location>
</feature>
<comment type="caution">
    <text evidence="5">The sequence shown here is derived from an EMBL/GenBank/DDBJ whole genome shotgun (WGS) entry which is preliminary data.</text>
</comment>
<accession>A0A8H7EPR2</accession>
<evidence type="ECO:0000256" key="4">
    <source>
        <dbReference type="SAM" id="MobiDB-lite"/>
    </source>
</evidence>
<comment type="similarity">
    <text evidence="2">Belongs to the RRG9 family.</text>
</comment>
<feature type="region of interest" description="Disordered" evidence="4">
    <location>
        <begin position="148"/>
        <end position="179"/>
    </location>
</feature>
<dbReference type="PANTHER" id="PTHR13475">
    <property type="entry name" value="NEUGRIN"/>
    <property type="match status" value="1"/>
</dbReference>
<sequence length="179" mass="20672">MSRSMHRRAGQEASKFRKDKRNEVGAKKHAKNDKEKPTGNTSPEKLLEQTEADKAIKRTEAAQGSSDNATTWKPIKRVSRTTMEKIRTLRHMYPDVYNTVRLSAEFKISTEAVARILKSKFRPTPDIQQRQERNRYAAMGQRRLELQKKFGVPPDRKPMKETKNTQNLKRQKPAPGGKK</sequence>